<proteinExistence type="predicted"/>
<evidence type="ECO:0000313" key="2">
    <source>
        <dbReference type="EMBL" id="KAJ9603523.1"/>
    </source>
</evidence>
<evidence type="ECO:0000256" key="1">
    <source>
        <dbReference type="SAM" id="MobiDB-lite"/>
    </source>
</evidence>
<comment type="caution">
    <text evidence="2">The sequence shown here is derived from an EMBL/GenBank/DDBJ whole genome shotgun (WGS) entry which is preliminary data.</text>
</comment>
<keyword evidence="3" id="KW-1185">Reference proteome</keyword>
<dbReference type="EMBL" id="JAPDRK010000021">
    <property type="protein sequence ID" value="KAJ9603523.1"/>
    <property type="molecule type" value="Genomic_DNA"/>
</dbReference>
<protein>
    <submittedName>
        <fullName evidence="2">Uncharacterized protein</fullName>
    </submittedName>
</protein>
<sequence>MSSSHKRMHSDVPDEPSKRQAPQSAPEAQRSPEWILEYISIVDLRDFSRKLLAHPAAGPIARQELVAYKGRALVNARATVKKECDVIIDASYAAGEKALSQALWNKGNESLDLWPKSLEHLLPRIQALIDRGTLLGGPGLAWQALVEIVDASIYEWDGGEAEVVSDEEDCDWFHEKVDDLMLQIFQVQYQNIPEWFEDPDGVVDPRMVIREWQQRATRVSGPCTYRYQRTLQFLETVETLPKEVQQADGGRRPGKSSRADESDSESNSESSSN</sequence>
<dbReference type="Proteomes" id="UP001172673">
    <property type="component" value="Unassembled WGS sequence"/>
</dbReference>
<name>A0AA38WYN3_9EURO</name>
<reference evidence="2" key="1">
    <citation type="submission" date="2022-10" db="EMBL/GenBank/DDBJ databases">
        <title>Culturing micro-colonial fungi from biological soil crusts in the Mojave desert and describing Neophaeococcomyces mojavensis, and introducing the new genera and species Taxawa tesnikishii.</title>
        <authorList>
            <person name="Kurbessoian T."/>
            <person name="Stajich J.E."/>
        </authorList>
    </citation>
    <scope>NUCLEOTIDE SEQUENCE</scope>
    <source>
        <strain evidence="2">TK_41</strain>
    </source>
</reference>
<feature type="compositionally biased region" description="Basic and acidic residues" evidence="1">
    <location>
        <begin position="9"/>
        <end position="18"/>
    </location>
</feature>
<accession>A0AA38WYN3</accession>
<feature type="region of interest" description="Disordered" evidence="1">
    <location>
        <begin position="1"/>
        <end position="29"/>
    </location>
</feature>
<evidence type="ECO:0000313" key="3">
    <source>
        <dbReference type="Proteomes" id="UP001172673"/>
    </source>
</evidence>
<feature type="region of interest" description="Disordered" evidence="1">
    <location>
        <begin position="241"/>
        <end position="273"/>
    </location>
</feature>
<gene>
    <name evidence="2" type="ORF">H2200_011709</name>
</gene>
<dbReference type="AlphaFoldDB" id="A0AA38WYN3"/>
<organism evidence="2 3">
    <name type="scientific">Cladophialophora chaetospira</name>
    <dbReference type="NCBI Taxonomy" id="386627"/>
    <lineage>
        <taxon>Eukaryota</taxon>
        <taxon>Fungi</taxon>
        <taxon>Dikarya</taxon>
        <taxon>Ascomycota</taxon>
        <taxon>Pezizomycotina</taxon>
        <taxon>Eurotiomycetes</taxon>
        <taxon>Chaetothyriomycetidae</taxon>
        <taxon>Chaetothyriales</taxon>
        <taxon>Herpotrichiellaceae</taxon>
        <taxon>Cladophialophora</taxon>
    </lineage>
</organism>